<evidence type="ECO:0000256" key="6">
    <source>
        <dbReference type="ARBA" id="ARBA00022517"/>
    </source>
</evidence>
<evidence type="ECO:0000256" key="11">
    <source>
        <dbReference type="SAM" id="MobiDB-lite"/>
    </source>
</evidence>
<keyword evidence="12" id="KW-0812">Transmembrane</keyword>
<dbReference type="Pfam" id="PF06862">
    <property type="entry name" value="Utp25_C"/>
    <property type="match status" value="1"/>
</dbReference>
<dbReference type="GO" id="GO:0000462">
    <property type="term" value="P:maturation of SSU-rRNA from tricistronic rRNA transcript (SSU-rRNA, 5.8S rRNA, LSU-rRNA)"/>
    <property type="evidence" value="ECO:0007669"/>
    <property type="project" value="TreeGrafter"/>
</dbReference>
<evidence type="ECO:0000256" key="5">
    <source>
        <dbReference type="ARBA" id="ARBA00015422"/>
    </source>
</evidence>
<name>A0A8J2HS98_9PLEO</name>
<evidence type="ECO:0000259" key="14">
    <source>
        <dbReference type="Pfam" id="PF22916"/>
    </source>
</evidence>
<keyword evidence="9" id="KW-0687">Ribonucleoprotein</keyword>
<feature type="domain" description="UTP25 C-terminal" evidence="13">
    <location>
        <begin position="510"/>
        <end position="614"/>
    </location>
</feature>
<evidence type="ECO:0000259" key="13">
    <source>
        <dbReference type="Pfam" id="PF06862"/>
    </source>
</evidence>
<feature type="compositionally biased region" description="Acidic residues" evidence="11">
    <location>
        <begin position="107"/>
        <end position="144"/>
    </location>
</feature>
<dbReference type="PANTHER" id="PTHR12933:SF0">
    <property type="entry name" value="U3 SMALL NUCLEOLAR RNA-ASSOCIATED PROTEIN 25 HOMOLOG"/>
    <property type="match status" value="1"/>
</dbReference>
<sequence length="1095" mass="123379">MAPIRGRGGSQVVEEVEVEADLQQREHETRLKIRENVPMREPSVTDESESDASDDAASDEEEEEAQPISNAYATLLQSFSSRNAGSEEHRKKRRKLGHDEPSREVQLDDASDSSTLEAEDVVAEDEQEEVDNDEDPDEDDQAEQELEHAYEKHFASPDENELATRLKRIAANQWTSQKLDRKPGQGVGILQVPSDEVKASGRKLKSVRDVQLKARLVENAQKKIGTFDELEQVITPSIFGYQDLLFGARTVQNAGRLRDMTCLHALNHILMTRDRVLKNNAKLAAAKEDDDAEYRDQGFTRPKILFLLETKQACVRMLDSITKLHDFEQQENKKRFLDSFSLPEDKFSADRPADFRELFEGNDENEFRIGVKLTRKTLKLYSTFYNSDIIFASTLGLRRAIESGDPKKRDSDFLSSIEMVIMEQADAALMQNWEHAEFVFEHLNLQPRDAHGCDFSRVRSWYLDGHAPFIRQTIVLSAFLTPKINTLYNKHMRNFAGRLKYTADNTAGLIESMSYGIKQTFLRFDSPSHLTDPDARFKYFNTSILPSITRLPKAPDGGLGVLVFIPSYLDFVRVRNSLVDSDLAYASISEYTDATDVRKARSHFMNGKHSLLLCWISQRVSTITFAALSILLFTTASITRFNRTHTRMKPYALSIFTIAAVATAHVLPSIYTSLTNLTHDVDVNNDIKGNASNYSDLSIVYTTVNPPTKFDKAVSIGLTLNSAMRSKDSIARWFFKDFPQFSETCQSPFTGDGRAELATWGFDDSDALSATVAKECDFDAYHHIKAAFDELGLDTRSTKDGGPNHCFKVCVIVYEEHVNHRDGVAIKRNEDRSLPSEANQYYDVCGKTYRLITTSTLRLTSLKATGATYEFAVNPHGLIALMNIMSLTYSAKTYTWFRTPLPEELPHIGTPQDVGWAMWNRVNAPDLAGLKYLLVTQIMNVGSRELFRSALETLVPPQSEYKLWPGEEFGLDTKGGQAILGMLHTTGHPNFQDRVEEIVQANPTLGSPVGRWAGYLLLQHKDQLGGNRYIEKVRLFKPLGASLPYLLFYVSKDPAVGQTGLADAEVEAEKDSLRVVERDTGITNVMREHVIHAQS</sequence>
<dbReference type="EMBL" id="CAJRGZ010000012">
    <property type="protein sequence ID" value="CAG5138051.1"/>
    <property type="molecule type" value="Genomic_DNA"/>
</dbReference>
<evidence type="ECO:0000256" key="8">
    <source>
        <dbReference type="ARBA" id="ARBA00023242"/>
    </source>
</evidence>
<keyword evidence="7" id="KW-0698">rRNA processing</keyword>
<evidence type="ECO:0000256" key="7">
    <source>
        <dbReference type="ARBA" id="ARBA00022552"/>
    </source>
</evidence>
<evidence type="ECO:0000256" key="2">
    <source>
        <dbReference type="ARBA" id="ARBA00004604"/>
    </source>
</evidence>
<reference evidence="15" key="1">
    <citation type="submission" date="2021-05" db="EMBL/GenBank/DDBJ databases">
        <authorList>
            <person name="Stam R."/>
        </authorList>
    </citation>
    <scope>NUCLEOTIDE SEQUENCE</scope>
    <source>
        <strain evidence="15">CS162</strain>
    </source>
</reference>
<organism evidence="15 16">
    <name type="scientific">Alternaria atra</name>
    <dbReference type="NCBI Taxonomy" id="119953"/>
    <lineage>
        <taxon>Eukaryota</taxon>
        <taxon>Fungi</taxon>
        <taxon>Dikarya</taxon>
        <taxon>Ascomycota</taxon>
        <taxon>Pezizomycotina</taxon>
        <taxon>Dothideomycetes</taxon>
        <taxon>Pleosporomycetidae</taxon>
        <taxon>Pleosporales</taxon>
        <taxon>Pleosporineae</taxon>
        <taxon>Pleosporaceae</taxon>
        <taxon>Alternaria</taxon>
        <taxon>Alternaria sect. Ulocladioides</taxon>
    </lineage>
</organism>
<evidence type="ECO:0000313" key="15">
    <source>
        <dbReference type="EMBL" id="CAG5138051.1"/>
    </source>
</evidence>
<feature type="region of interest" description="Disordered" evidence="11">
    <location>
        <begin position="1"/>
        <end position="145"/>
    </location>
</feature>
<dbReference type="Pfam" id="PF22916">
    <property type="entry name" value="UTP25_NTPase-like"/>
    <property type="match status" value="1"/>
</dbReference>
<evidence type="ECO:0000256" key="10">
    <source>
        <dbReference type="ARBA" id="ARBA00031846"/>
    </source>
</evidence>
<dbReference type="GO" id="GO:0034511">
    <property type="term" value="F:U3 snoRNA binding"/>
    <property type="evidence" value="ECO:0007669"/>
    <property type="project" value="InterPro"/>
</dbReference>
<dbReference type="OrthoDB" id="10264378at2759"/>
<protein>
    <recommendedName>
        <fullName evidence="5">U3 small nucleolar RNA-associated protein 25</fullName>
    </recommendedName>
    <alternativeName>
        <fullName evidence="10">U three protein 25</fullName>
    </alternativeName>
</protein>
<dbReference type="AlphaFoldDB" id="A0A8J2HS98"/>
<keyword evidence="6" id="KW-0690">Ribosome biogenesis</keyword>
<evidence type="ECO:0000256" key="4">
    <source>
        <dbReference type="ARBA" id="ARBA00011192"/>
    </source>
</evidence>
<comment type="subunit">
    <text evidence="4">Component of the ribosomal small subunit (SSU) processome composed of at least 40 protein subunits and snoRNA U3.</text>
</comment>
<feature type="compositionally biased region" description="Basic and acidic residues" evidence="11">
    <location>
        <begin position="97"/>
        <end position="106"/>
    </location>
</feature>
<gene>
    <name evidence="15" type="ORF">ALTATR162_LOCUS276</name>
</gene>
<comment type="function">
    <text evidence="1">DEAD-box RNA helicase-like protein required for pre-18S rRNA processing, specifically at sites A0, A1, and A2.</text>
</comment>
<feature type="transmembrane region" description="Helical" evidence="12">
    <location>
        <begin position="620"/>
        <end position="639"/>
    </location>
</feature>
<evidence type="ECO:0000256" key="1">
    <source>
        <dbReference type="ARBA" id="ARBA00002883"/>
    </source>
</evidence>
<dbReference type="GO" id="GO:0032040">
    <property type="term" value="C:small-subunit processome"/>
    <property type="evidence" value="ECO:0007669"/>
    <property type="project" value="TreeGrafter"/>
</dbReference>
<feature type="domain" description="UTP25 NTP hydrolase-like" evidence="14">
    <location>
        <begin position="241"/>
        <end position="498"/>
    </location>
</feature>
<dbReference type="Proteomes" id="UP000676310">
    <property type="component" value="Unassembled WGS sequence"/>
</dbReference>
<comment type="subcellular location">
    <subcellularLocation>
        <location evidence="2">Nucleus</location>
        <location evidence="2">Nucleolus</location>
    </subcellularLocation>
</comment>
<proteinExistence type="inferred from homology"/>
<feature type="compositionally biased region" description="Polar residues" evidence="11">
    <location>
        <begin position="67"/>
        <end position="84"/>
    </location>
</feature>
<evidence type="ECO:0000256" key="3">
    <source>
        <dbReference type="ARBA" id="ARBA00009223"/>
    </source>
</evidence>
<dbReference type="InterPro" id="IPR053939">
    <property type="entry name" value="UTP25_C"/>
</dbReference>
<dbReference type="FunFam" id="3.40.50.300:FF:002356">
    <property type="entry name" value="U3 small nucleolar RNA-associated protein 25"/>
    <property type="match status" value="1"/>
</dbReference>
<accession>A0A8J2HS98</accession>
<dbReference type="RefSeq" id="XP_043163804.1">
    <property type="nucleotide sequence ID" value="XM_043307869.1"/>
</dbReference>
<keyword evidence="12" id="KW-1133">Transmembrane helix</keyword>
<feature type="compositionally biased region" description="Acidic residues" evidence="11">
    <location>
        <begin position="44"/>
        <end position="65"/>
    </location>
</feature>
<feature type="compositionally biased region" description="Basic and acidic residues" evidence="11">
    <location>
        <begin position="22"/>
        <end position="38"/>
    </location>
</feature>
<dbReference type="InterPro" id="IPR010678">
    <property type="entry name" value="UTP25"/>
</dbReference>
<dbReference type="GeneID" id="67014240"/>
<evidence type="ECO:0000256" key="9">
    <source>
        <dbReference type="ARBA" id="ARBA00023274"/>
    </source>
</evidence>
<keyword evidence="8" id="KW-0539">Nucleus</keyword>
<evidence type="ECO:0000256" key="12">
    <source>
        <dbReference type="SAM" id="Phobius"/>
    </source>
</evidence>
<dbReference type="GO" id="GO:0019843">
    <property type="term" value="F:rRNA binding"/>
    <property type="evidence" value="ECO:0007669"/>
    <property type="project" value="TreeGrafter"/>
</dbReference>
<comment type="similarity">
    <text evidence="3">Belongs to the UTP25 family.</text>
</comment>
<dbReference type="InterPro" id="IPR053940">
    <property type="entry name" value="UTP25_NTPase-like"/>
</dbReference>
<keyword evidence="12" id="KW-0472">Membrane</keyword>
<comment type="caution">
    <text evidence="15">The sequence shown here is derived from an EMBL/GenBank/DDBJ whole genome shotgun (WGS) entry which is preliminary data.</text>
</comment>
<feature type="transmembrane region" description="Helical" evidence="12">
    <location>
        <begin position="651"/>
        <end position="671"/>
    </location>
</feature>
<keyword evidence="16" id="KW-1185">Reference proteome</keyword>
<dbReference type="PANTHER" id="PTHR12933">
    <property type="entry name" value="ORF PROTEIN-RELATED"/>
    <property type="match status" value="1"/>
</dbReference>
<evidence type="ECO:0000313" key="16">
    <source>
        <dbReference type="Proteomes" id="UP000676310"/>
    </source>
</evidence>